<organism evidence="4 5">
    <name type="scientific">Hymenobacter polaris</name>
    <dbReference type="NCBI Taxonomy" id="2682546"/>
    <lineage>
        <taxon>Bacteria</taxon>
        <taxon>Pseudomonadati</taxon>
        <taxon>Bacteroidota</taxon>
        <taxon>Cytophagia</taxon>
        <taxon>Cytophagales</taxon>
        <taxon>Hymenobacteraceae</taxon>
        <taxon>Hymenobacter</taxon>
    </lineage>
</organism>
<evidence type="ECO:0000313" key="5">
    <source>
        <dbReference type="Proteomes" id="UP000559626"/>
    </source>
</evidence>
<name>A0A7Y0AII2_9BACT</name>
<dbReference type="Gene3D" id="3.40.50.2300">
    <property type="match status" value="1"/>
</dbReference>
<dbReference type="Pfam" id="PF02171">
    <property type="entry name" value="Piwi"/>
    <property type="match status" value="1"/>
</dbReference>
<accession>A0A7Y0AII2</accession>
<dbReference type="Gene3D" id="3.30.420.10">
    <property type="entry name" value="Ribonuclease H-like superfamily/Ribonuclease H"/>
    <property type="match status" value="1"/>
</dbReference>
<dbReference type="RefSeq" id="WP_169533620.1">
    <property type="nucleotide sequence ID" value="NZ_JABBGH010000004.1"/>
</dbReference>
<comment type="caution">
    <text evidence="4">The sequence shown here is derived from an EMBL/GenBank/DDBJ whole genome shotgun (WGS) entry which is preliminary data.</text>
</comment>
<gene>
    <name evidence="4" type="ORF">HHL22_22160</name>
</gene>
<dbReference type="InterPro" id="IPR012337">
    <property type="entry name" value="RNaseH-like_sf"/>
</dbReference>
<feature type="domain" description="Piwi" evidence="3">
    <location>
        <begin position="439"/>
        <end position="745"/>
    </location>
</feature>
<evidence type="ECO:0000256" key="1">
    <source>
        <dbReference type="ARBA" id="ARBA00035012"/>
    </source>
</evidence>
<comment type="similarity">
    <text evidence="1">Belongs to the argonaute family. Long pAgo subfamily.</text>
</comment>
<dbReference type="PROSITE" id="PS50822">
    <property type="entry name" value="PIWI"/>
    <property type="match status" value="1"/>
</dbReference>
<sequence length="765" mass="85388">MSFLLNIAPLRWENTTLEAECFDYDENRFRDLRDQHQGTHLVKRKGSRILCVALQSGLAPIGGQLEQVELAHNLSLVASLASEALYRQLPAEQCRLTRMRPLSYLAIRSNLLQECLPANVTPQPGLAVFAQWELDFRVYEPTEQAAFVGMSVNVRTTPRISLTCAKLLALGVPLQGFYVGQPVANRHPALPPRFTTLGRVAGVAVQQGVPMLQLEDVRGESATIVAADKLFLEPRGDVLEHCIRHLYGAQATSVLAALQQQTADFHVGPGKLRRLQRALTTFRAMSLELVPGLPFEIEPFWGDQAAGAASVVPQRAPAPTFVFAPGGQKVDVWADQGLRRYGPYSRESFTPARLRLCVICQASKKGQVEQAVRKFLDGIPRTADIKAGQEYTGLKAKFHLQSCAIEFFLAADDSAEAYSRATSEALRHLGSNSHERWNLALVQIDRAFRTRTPNANPYLITKARFIGQQIPVQEFALETMTISDSRLTWVLNNMSLATYAKLNGIPWLLKADLPIAHEMVFGIGSAIVSEGRFGNRERMIGITTVFTGDGNYFVSNVSSAVPADEYFPTLLASLRETMRSVQRDLNWQPRDTVRLIFHAFKEFRNAEAEAVKQVMQELGDYQVEFAFLHVAPDHPFVFFDTKQSGFGYYNKGPYAPERGQYLALSRWQTLVSLTGVREVKQSSDGLPAPVQLRLHRDSTFTDMTYLARQIVNFAAHSWRGFHASPMPVTVAYSQQVAQLLGQLAGVSYWNPDAMLNRIGTTRWFL</sequence>
<dbReference type="InterPro" id="IPR003165">
    <property type="entry name" value="Piwi"/>
</dbReference>
<evidence type="ECO:0000313" key="4">
    <source>
        <dbReference type="EMBL" id="NML67914.1"/>
    </source>
</evidence>
<reference evidence="4 5" key="1">
    <citation type="submission" date="2020-04" db="EMBL/GenBank/DDBJ databases">
        <title>Hymenobacter polaris sp. nov., isolated from Arctic soil.</title>
        <authorList>
            <person name="Dahal R.H."/>
        </authorList>
    </citation>
    <scope>NUCLEOTIDE SEQUENCE [LARGE SCALE GENOMIC DNA]</scope>
    <source>
        <strain evidence="4 5">RP-2-7</strain>
    </source>
</reference>
<dbReference type="SMART" id="SM00950">
    <property type="entry name" value="Piwi"/>
    <property type="match status" value="1"/>
</dbReference>
<proteinExistence type="inferred from homology"/>
<dbReference type="Proteomes" id="UP000559626">
    <property type="component" value="Unassembled WGS sequence"/>
</dbReference>
<dbReference type="EMBL" id="JABBGH010000004">
    <property type="protein sequence ID" value="NML67914.1"/>
    <property type="molecule type" value="Genomic_DNA"/>
</dbReference>
<keyword evidence="5" id="KW-1185">Reference proteome</keyword>
<dbReference type="GO" id="GO:0003676">
    <property type="term" value="F:nucleic acid binding"/>
    <property type="evidence" value="ECO:0007669"/>
    <property type="project" value="InterPro"/>
</dbReference>
<evidence type="ECO:0000256" key="2">
    <source>
        <dbReference type="ARBA" id="ARBA00035032"/>
    </source>
</evidence>
<protein>
    <recommendedName>
        <fullName evidence="2">Protein argonaute</fullName>
    </recommendedName>
</protein>
<dbReference type="SUPFAM" id="SSF53098">
    <property type="entry name" value="Ribonuclease H-like"/>
    <property type="match status" value="1"/>
</dbReference>
<evidence type="ECO:0000259" key="3">
    <source>
        <dbReference type="PROSITE" id="PS50822"/>
    </source>
</evidence>
<dbReference type="AlphaFoldDB" id="A0A7Y0AII2"/>
<dbReference type="CDD" id="cd04659">
    <property type="entry name" value="Piwi_piwi-like_ProArk"/>
    <property type="match status" value="1"/>
</dbReference>
<dbReference type="InterPro" id="IPR036397">
    <property type="entry name" value="RNaseH_sf"/>
</dbReference>